<gene>
    <name evidence="2" type="ORF">MGR_3920</name>
</gene>
<reference evidence="2" key="1">
    <citation type="journal article" date="2007" name="J. Bacteriol.">
        <title>Comparative genome analysis of four magnetotactic bacteria reveals a complex set of group-specific genes implicated in magnetosome biomineralization and function.</title>
        <authorList>
            <person name="Richter M."/>
            <person name="Kube M."/>
            <person name="Bazylinski D.A."/>
            <person name="Lombardot T."/>
            <person name="Gloeckner F.O."/>
            <person name="Reinhardt R."/>
            <person name="Schueler D."/>
        </authorList>
    </citation>
    <scope>NUCLEOTIDE SEQUENCE</scope>
    <source>
        <strain evidence="2">MSR-1</strain>
    </source>
</reference>
<dbReference type="PANTHER" id="PTHR42886:SF42">
    <property type="entry name" value="ALPHA_BETA-HYDROLASES SUPERFAMILY PROTEIN"/>
    <property type="match status" value="1"/>
</dbReference>
<dbReference type="AlphaFoldDB" id="A4U4P5"/>
<evidence type="ECO:0000313" key="2">
    <source>
        <dbReference type="EMBL" id="CAM77852.1"/>
    </source>
</evidence>
<dbReference type="InterPro" id="IPR029058">
    <property type="entry name" value="AB_hydrolase_fold"/>
</dbReference>
<proteinExistence type="predicted"/>
<protein>
    <submittedName>
        <fullName evidence="2">Predicted alpha/beta hydrolase superfamily protein</fullName>
    </submittedName>
</protein>
<dbReference type="EMBL" id="CU459003">
    <property type="protein sequence ID" value="CAM77852.1"/>
    <property type="molecule type" value="Genomic_DNA"/>
</dbReference>
<dbReference type="PRINTS" id="PR00111">
    <property type="entry name" value="ABHYDROLASE"/>
</dbReference>
<dbReference type="GO" id="GO:0052689">
    <property type="term" value="F:carboxylic ester hydrolase activity"/>
    <property type="evidence" value="ECO:0007669"/>
    <property type="project" value="TreeGrafter"/>
</dbReference>
<organism evidence="2">
    <name type="scientific">Magnetospirillum gryphiswaldense</name>
    <dbReference type="NCBI Taxonomy" id="55518"/>
    <lineage>
        <taxon>Bacteria</taxon>
        <taxon>Pseudomonadati</taxon>
        <taxon>Pseudomonadota</taxon>
        <taxon>Alphaproteobacteria</taxon>
        <taxon>Rhodospirillales</taxon>
        <taxon>Rhodospirillaceae</taxon>
        <taxon>Magnetospirillum</taxon>
    </lineage>
</organism>
<dbReference type="ESTHER" id="9prot-a4u4p5">
    <property type="family name" value="6_AlphaBeta_hydrolase"/>
</dbReference>
<accession>A4U4P5</accession>
<sequence length="278" mass="29610">MMVGGVGCGHSRRVSLTLEVLHVPPTGAVAGPPLLFIHGSYCAAWIWETHFLPFFASLGFDCHALSLRGHGGSDGTVEWASLADYVADVAQVAAALDRPPVLIGHSMGGLVAQHVVADGHPACGMALLASTPPSGLGASSLHMMAHAPDVLFQLGLLQSLGPHMVSPNVMHRALFSDHTDPNHVVWMMNHLQKESTRITAELLLPARPWPPGGAPVPVLVVGGDADKFLPVSAFNETAKHWQGELHVLAGAPHGLMADSHYWRPTADLLLDWLRRNTV</sequence>
<dbReference type="PANTHER" id="PTHR42886">
    <property type="entry name" value="RE40534P-RELATED"/>
    <property type="match status" value="1"/>
</dbReference>
<dbReference type="Gene3D" id="3.40.50.1820">
    <property type="entry name" value="alpha/beta hydrolase"/>
    <property type="match status" value="1"/>
</dbReference>
<dbReference type="Pfam" id="PF12697">
    <property type="entry name" value="Abhydrolase_6"/>
    <property type="match status" value="1"/>
</dbReference>
<dbReference type="InterPro" id="IPR000073">
    <property type="entry name" value="AB_hydrolase_1"/>
</dbReference>
<name>A4U4P5_9PROT</name>
<evidence type="ECO:0000259" key="1">
    <source>
        <dbReference type="Pfam" id="PF12697"/>
    </source>
</evidence>
<dbReference type="GO" id="GO:0055088">
    <property type="term" value="P:lipid homeostasis"/>
    <property type="evidence" value="ECO:0007669"/>
    <property type="project" value="TreeGrafter"/>
</dbReference>
<keyword evidence="2" id="KW-0378">Hydrolase</keyword>
<feature type="domain" description="AB hydrolase-1" evidence="1">
    <location>
        <begin position="34"/>
        <end position="260"/>
    </location>
</feature>
<dbReference type="SUPFAM" id="SSF53474">
    <property type="entry name" value="alpha/beta-Hydrolases"/>
    <property type="match status" value="1"/>
</dbReference>
<dbReference type="GO" id="GO:0042171">
    <property type="term" value="F:lysophosphatidic acid acyltransferase activity"/>
    <property type="evidence" value="ECO:0007669"/>
    <property type="project" value="TreeGrafter"/>
</dbReference>
<dbReference type="GO" id="GO:0006654">
    <property type="term" value="P:phosphatidic acid biosynthetic process"/>
    <property type="evidence" value="ECO:0007669"/>
    <property type="project" value="TreeGrafter"/>
</dbReference>